<gene>
    <name evidence="1" type="ORF">LEP1GSC058_3659</name>
</gene>
<evidence type="ECO:0000313" key="2">
    <source>
        <dbReference type="Proteomes" id="UP000014540"/>
    </source>
</evidence>
<accession>S3W0J2</accession>
<protein>
    <submittedName>
        <fullName evidence="1">Uncharacterized protein</fullName>
    </submittedName>
</protein>
<keyword evidence="2" id="KW-1185">Reference proteome</keyword>
<reference evidence="1" key="1">
    <citation type="submission" date="2013-04" db="EMBL/GenBank/DDBJ databases">
        <authorList>
            <person name="Harkins D.M."/>
            <person name="Durkin A.S."/>
            <person name="Selengut J.D."/>
            <person name="Sanka R."/>
            <person name="DePew J."/>
            <person name="Purushe J."/>
            <person name="Ahmed A."/>
            <person name="van der Linden H."/>
            <person name="Goris M.G.A."/>
            <person name="Hartskeerl R.A."/>
            <person name="Vinetz J.M."/>
            <person name="Sutton G.G."/>
            <person name="Nelson W.C."/>
            <person name="Fouts D.E."/>
        </authorList>
    </citation>
    <scope>NUCLEOTIDE SEQUENCE [LARGE SCALE GENOMIC DNA]</scope>
    <source>
        <strain evidence="1">BUT 6</strain>
    </source>
</reference>
<dbReference type="EMBL" id="AKWZ02000010">
    <property type="protein sequence ID" value="EPG73852.1"/>
    <property type="molecule type" value="Genomic_DNA"/>
</dbReference>
<proteinExistence type="predicted"/>
<evidence type="ECO:0000313" key="1">
    <source>
        <dbReference type="EMBL" id="EPG73852.1"/>
    </source>
</evidence>
<name>S3W0J2_9LEPT</name>
<dbReference type="STRING" id="1193011.LEP1GSC058_3659"/>
<organism evidence="1 2">
    <name type="scientific">Leptospira fainei serovar Hurstbridge str. BUT 6</name>
    <dbReference type="NCBI Taxonomy" id="1193011"/>
    <lineage>
        <taxon>Bacteria</taxon>
        <taxon>Pseudomonadati</taxon>
        <taxon>Spirochaetota</taxon>
        <taxon>Spirochaetia</taxon>
        <taxon>Leptospirales</taxon>
        <taxon>Leptospiraceae</taxon>
        <taxon>Leptospira</taxon>
    </lineage>
</organism>
<dbReference type="AlphaFoldDB" id="S3W0J2"/>
<dbReference type="Proteomes" id="UP000014540">
    <property type="component" value="Unassembled WGS sequence"/>
</dbReference>
<sequence>MTVQWCLGNDYPYQFPLSNKNYRRNSITGRKFFISLNQAFLSPYAAGI</sequence>
<comment type="caution">
    <text evidence="1">The sequence shown here is derived from an EMBL/GenBank/DDBJ whole genome shotgun (WGS) entry which is preliminary data.</text>
</comment>